<dbReference type="InterPro" id="IPR000504">
    <property type="entry name" value="RRM_dom"/>
</dbReference>
<dbReference type="OrthoDB" id="5411533at2759"/>
<dbReference type="InterPro" id="IPR035979">
    <property type="entry name" value="RBD_domain_sf"/>
</dbReference>
<dbReference type="AlphaFoldDB" id="A0A0C3Q3E8"/>
<evidence type="ECO:0000256" key="2">
    <source>
        <dbReference type="ARBA" id="ARBA00022664"/>
    </source>
</evidence>
<feature type="region of interest" description="Disordered" evidence="7">
    <location>
        <begin position="123"/>
        <end position="199"/>
    </location>
</feature>
<dbReference type="InterPro" id="IPR040052">
    <property type="entry name" value="RBM17"/>
</dbReference>
<keyword evidence="11" id="KW-1185">Reference proteome</keyword>
<evidence type="ECO:0000259" key="8">
    <source>
        <dbReference type="PROSITE" id="PS50102"/>
    </source>
</evidence>
<evidence type="ECO:0008006" key="12">
    <source>
        <dbReference type="Google" id="ProtNLM"/>
    </source>
</evidence>
<dbReference type="InterPro" id="IPR012677">
    <property type="entry name" value="Nucleotide-bd_a/b_plait_sf"/>
</dbReference>
<evidence type="ECO:0000256" key="6">
    <source>
        <dbReference type="PROSITE-ProRule" id="PRU00176"/>
    </source>
</evidence>
<dbReference type="PROSITE" id="PS50174">
    <property type="entry name" value="G_PATCH"/>
    <property type="match status" value="1"/>
</dbReference>
<dbReference type="Gene3D" id="3.30.70.330">
    <property type="match status" value="1"/>
</dbReference>
<dbReference type="Proteomes" id="UP000054248">
    <property type="component" value="Unassembled WGS sequence"/>
</dbReference>
<sequence length="701" mass="73863">MAGGLYGGLKFAGASSGAASSSQPAAGTSAADVPEAPGTGTSAEQPLVVDETPKPTDKTAQKGSEWSAALAFAPVRRQPPKKAATAPTRPPPAAIAIASANISSTAVIFAPPVLVDTTQPIASSAASDYSTTNQTDSKDETSKGWGKKIKPPAMVLDDNVNGFRGAKGRVGGGKKSKGKKAKFQPNVWDPMEVYDPTRPNDYAEFKAWKQREKMENQMRRREEEAYQRRTRDSDYSDDRSASEDEDGMHWRPKARNDSPPPQARREGPPSFTLATSTTPVPQSGEDAYLRRLAMSNPNAIIPSAAADNLPQTGDEAFARRAALSMPSFVPSIQAAPTGSTDVDLDDEVPPPTPPSEPQPLPLEQLELQKKKEVAAAIAARLAASVASSAAQPSTETKIASPPPQPQTGDDAYARRLAMSDTSLAFVPPPAPNFAPASGTATQDGPEDFQVELQKRKEAAAAIAARLAKAAAGPFAASTSSGAPAPSGSAAQPVDGDDHEPDPHGFAARMMAKWGHKSGTGLGAGSSGSAGLVEPLTVEQAKAKAKVNAHPAFAAPKFTKGAAATGGIGTKDATNRIINTNPEKGREEREKWGEPSRVVVLTNMVGPEAVGDEELSQEIGEECTKYGVVERVIVHVSELAIAEAQESVRIFVQFSGPAAAWKTVRELDGRLFGGRTVRAQYYPENAFMRHNLDGKIIEQRQS</sequence>
<dbReference type="STRING" id="1051891.A0A0C3Q3E8"/>
<evidence type="ECO:0000256" key="5">
    <source>
        <dbReference type="ARBA" id="ARBA00023242"/>
    </source>
</evidence>
<evidence type="ECO:0000313" key="10">
    <source>
        <dbReference type="EMBL" id="KIO17551.1"/>
    </source>
</evidence>
<feature type="compositionally biased region" description="Low complexity" evidence="7">
    <location>
        <begin position="473"/>
        <end position="490"/>
    </location>
</feature>
<keyword evidence="3 6" id="KW-0694">RNA-binding</keyword>
<comment type="subcellular location">
    <subcellularLocation>
        <location evidence="1">Nucleus</location>
    </subcellularLocation>
</comment>
<evidence type="ECO:0000256" key="4">
    <source>
        <dbReference type="ARBA" id="ARBA00023187"/>
    </source>
</evidence>
<organism evidence="10 11">
    <name type="scientific">Tulasnella calospora MUT 4182</name>
    <dbReference type="NCBI Taxonomy" id="1051891"/>
    <lineage>
        <taxon>Eukaryota</taxon>
        <taxon>Fungi</taxon>
        <taxon>Dikarya</taxon>
        <taxon>Basidiomycota</taxon>
        <taxon>Agaricomycotina</taxon>
        <taxon>Agaricomycetes</taxon>
        <taxon>Cantharellales</taxon>
        <taxon>Tulasnellaceae</taxon>
        <taxon>Tulasnella</taxon>
    </lineage>
</organism>
<dbReference type="CDD" id="cd12374">
    <property type="entry name" value="RRM_UHM_SPF45_PUF60"/>
    <property type="match status" value="1"/>
</dbReference>
<feature type="compositionally biased region" description="Polar residues" evidence="7">
    <location>
        <begin position="272"/>
        <end position="281"/>
    </location>
</feature>
<protein>
    <recommendedName>
        <fullName evidence="12">G-patch domain-containing protein</fullName>
    </recommendedName>
</protein>
<dbReference type="GO" id="GO:0003723">
    <property type="term" value="F:RNA binding"/>
    <property type="evidence" value="ECO:0007669"/>
    <property type="project" value="UniProtKB-UniRule"/>
</dbReference>
<feature type="domain" description="RRM" evidence="8">
    <location>
        <begin position="596"/>
        <end position="683"/>
    </location>
</feature>
<dbReference type="InterPro" id="IPR003954">
    <property type="entry name" value="RRM_euk-type"/>
</dbReference>
<evidence type="ECO:0000256" key="7">
    <source>
        <dbReference type="SAM" id="MobiDB-lite"/>
    </source>
</evidence>
<evidence type="ECO:0000313" key="11">
    <source>
        <dbReference type="Proteomes" id="UP000054248"/>
    </source>
</evidence>
<feature type="region of interest" description="Disordered" evidence="7">
    <location>
        <begin position="473"/>
        <end position="504"/>
    </location>
</feature>
<dbReference type="PROSITE" id="PS50102">
    <property type="entry name" value="RRM"/>
    <property type="match status" value="1"/>
</dbReference>
<dbReference type="HOGENOM" id="CLU_025002_0_0_1"/>
<evidence type="ECO:0000256" key="1">
    <source>
        <dbReference type="ARBA" id="ARBA00004123"/>
    </source>
</evidence>
<dbReference type="PANTHER" id="PTHR13288">
    <property type="entry name" value="SPLICING FACTOR 45 SPF45"/>
    <property type="match status" value="1"/>
</dbReference>
<dbReference type="PANTHER" id="PTHR13288:SF8">
    <property type="entry name" value="SPLICING FACTOR 45"/>
    <property type="match status" value="1"/>
</dbReference>
<feature type="compositionally biased region" description="Low complexity" evidence="7">
    <location>
        <begin position="13"/>
        <end position="31"/>
    </location>
</feature>
<reference evidence="10 11" key="1">
    <citation type="submission" date="2014-04" db="EMBL/GenBank/DDBJ databases">
        <authorList>
            <consortium name="DOE Joint Genome Institute"/>
            <person name="Kuo A."/>
            <person name="Girlanda M."/>
            <person name="Perotto S."/>
            <person name="Kohler A."/>
            <person name="Nagy L.G."/>
            <person name="Floudas D."/>
            <person name="Copeland A."/>
            <person name="Barry K.W."/>
            <person name="Cichocki N."/>
            <person name="Veneault-Fourrey C."/>
            <person name="LaButti K."/>
            <person name="Lindquist E.A."/>
            <person name="Lipzen A."/>
            <person name="Lundell T."/>
            <person name="Morin E."/>
            <person name="Murat C."/>
            <person name="Sun H."/>
            <person name="Tunlid A."/>
            <person name="Henrissat B."/>
            <person name="Grigoriev I.V."/>
            <person name="Hibbett D.S."/>
            <person name="Martin F."/>
            <person name="Nordberg H.P."/>
            <person name="Cantor M.N."/>
            <person name="Hua S.X."/>
        </authorList>
    </citation>
    <scope>NUCLEOTIDE SEQUENCE [LARGE SCALE GENOMIC DNA]</scope>
    <source>
        <strain evidence="10 11">MUT 4182</strain>
    </source>
</reference>
<proteinExistence type="predicted"/>
<dbReference type="SMART" id="SM00361">
    <property type="entry name" value="RRM_1"/>
    <property type="match status" value="1"/>
</dbReference>
<evidence type="ECO:0000256" key="3">
    <source>
        <dbReference type="ARBA" id="ARBA00022884"/>
    </source>
</evidence>
<feature type="region of interest" description="Disordered" evidence="7">
    <location>
        <begin position="384"/>
        <end position="453"/>
    </location>
</feature>
<dbReference type="SUPFAM" id="SSF54928">
    <property type="entry name" value="RNA-binding domain, RBD"/>
    <property type="match status" value="1"/>
</dbReference>
<dbReference type="InterPro" id="IPR000467">
    <property type="entry name" value="G_patch_dom"/>
</dbReference>
<feature type="compositionally biased region" description="Pro residues" evidence="7">
    <location>
        <begin position="349"/>
        <end position="360"/>
    </location>
</feature>
<feature type="compositionally biased region" description="Basic and acidic residues" evidence="7">
    <location>
        <begin position="51"/>
        <end position="60"/>
    </location>
</feature>
<feature type="compositionally biased region" description="Basic residues" evidence="7">
    <location>
        <begin position="172"/>
        <end position="182"/>
    </location>
</feature>
<feature type="region of interest" description="Disordered" evidence="7">
    <location>
        <begin position="13"/>
        <end position="91"/>
    </location>
</feature>
<dbReference type="Pfam" id="PF01585">
    <property type="entry name" value="G-patch"/>
    <property type="match status" value="1"/>
</dbReference>
<gene>
    <name evidence="10" type="ORF">M407DRAFT_32761</name>
</gene>
<reference evidence="11" key="2">
    <citation type="submission" date="2015-01" db="EMBL/GenBank/DDBJ databases">
        <title>Evolutionary Origins and Diversification of the Mycorrhizal Mutualists.</title>
        <authorList>
            <consortium name="DOE Joint Genome Institute"/>
            <consortium name="Mycorrhizal Genomics Consortium"/>
            <person name="Kohler A."/>
            <person name="Kuo A."/>
            <person name="Nagy L.G."/>
            <person name="Floudas D."/>
            <person name="Copeland A."/>
            <person name="Barry K.W."/>
            <person name="Cichocki N."/>
            <person name="Veneault-Fourrey C."/>
            <person name="LaButti K."/>
            <person name="Lindquist E.A."/>
            <person name="Lipzen A."/>
            <person name="Lundell T."/>
            <person name="Morin E."/>
            <person name="Murat C."/>
            <person name="Riley R."/>
            <person name="Ohm R."/>
            <person name="Sun H."/>
            <person name="Tunlid A."/>
            <person name="Henrissat B."/>
            <person name="Grigoriev I.V."/>
            <person name="Hibbett D.S."/>
            <person name="Martin F."/>
        </authorList>
    </citation>
    <scope>NUCLEOTIDE SEQUENCE [LARGE SCALE GENOMIC DNA]</scope>
    <source>
        <strain evidence="11">MUT 4182</strain>
    </source>
</reference>
<dbReference type="EMBL" id="KN823368">
    <property type="protein sequence ID" value="KIO17551.1"/>
    <property type="molecule type" value="Genomic_DNA"/>
</dbReference>
<feature type="compositionally biased region" description="Basic and acidic residues" evidence="7">
    <location>
        <begin position="212"/>
        <end position="242"/>
    </location>
</feature>
<name>A0A0C3Q3E8_9AGAM</name>
<feature type="compositionally biased region" description="Polar residues" evidence="7">
    <location>
        <begin position="123"/>
        <end position="135"/>
    </location>
</feature>
<feature type="region of interest" description="Disordered" evidence="7">
    <location>
        <begin position="329"/>
        <end position="365"/>
    </location>
</feature>
<dbReference type="GO" id="GO:0071011">
    <property type="term" value="C:precatalytic spliceosome"/>
    <property type="evidence" value="ECO:0007669"/>
    <property type="project" value="TreeGrafter"/>
</dbReference>
<keyword evidence="5" id="KW-0539">Nucleus</keyword>
<evidence type="ECO:0000259" key="9">
    <source>
        <dbReference type="PROSITE" id="PS50174"/>
    </source>
</evidence>
<keyword evidence="2" id="KW-0507">mRNA processing</keyword>
<accession>A0A0C3Q3E8</accession>
<keyword evidence="4" id="KW-0508">mRNA splicing</keyword>
<feature type="region of interest" description="Disordered" evidence="7">
    <location>
        <begin position="212"/>
        <end position="286"/>
    </location>
</feature>
<dbReference type="GO" id="GO:0045292">
    <property type="term" value="P:mRNA cis splicing, via spliceosome"/>
    <property type="evidence" value="ECO:0007669"/>
    <property type="project" value="InterPro"/>
</dbReference>
<dbReference type="FunFam" id="3.30.70.330:FF:000382">
    <property type="entry name" value="G-patch domain-containing protein"/>
    <property type="match status" value="1"/>
</dbReference>
<feature type="domain" description="G-patch" evidence="9">
    <location>
        <begin position="502"/>
        <end position="551"/>
    </location>
</feature>